<comment type="caution">
    <text evidence="1">The sequence shown here is derived from an EMBL/GenBank/DDBJ whole genome shotgun (WGS) entry which is preliminary data.</text>
</comment>
<protein>
    <submittedName>
        <fullName evidence="1">Uncharacterized protein</fullName>
    </submittedName>
</protein>
<name>A0A2V3W3P2_9BACI</name>
<dbReference type="RefSeq" id="WP_110396874.1">
    <property type="nucleotide sequence ID" value="NZ_JADIJL010000002.1"/>
</dbReference>
<sequence length="62" mass="7057">MNQGKASSPVVLNRNKSSETQFIEKLKKVEEETTNSALAIQFPDWDLTPPTTLLKRKRSKLL</sequence>
<organism evidence="1 2">
    <name type="scientific">Pseudogracilibacillus auburnensis</name>
    <dbReference type="NCBI Taxonomy" id="1494959"/>
    <lineage>
        <taxon>Bacteria</taxon>
        <taxon>Bacillati</taxon>
        <taxon>Bacillota</taxon>
        <taxon>Bacilli</taxon>
        <taxon>Bacillales</taxon>
        <taxon>Bacillaceae</taxon>
        <taxon>Pseudogracilibacillus</taxon>
    </lineage>
</organism>
<dbReference type="AlphaFoldDB" id="A0A2V3W3P2"/>
<dbReference type="EMBL" id="QJJQ01000016">
    <property type="protein sequence ID" value="PXW83349.1"/>
    <property type="molecule type" value="Genomic_DNA"/>
</dbReference>
<dbReference type="Proteomes" id="UP000247978">
    <property type="component" value="Unassembled WGS sequence"/>
</dbReference>
<proteinExistence type="predicted"/>
<keyword evidence="2" id="KW-1185">Reference proteome</keyword>
<evidence type="ECO:0000313" key="2">
    <source>
        <dbReference type="Proteomes" id="UP000247978"/>
    </source>
</evidence>
<dbReference type="OrthoDB" id="2666368at2"/>
<gene>
    <name evidence="1" type="ORF">DFR56_11628</name>
</gene>
<accession>A0A2V3W3P2</accession>
<evidence type="ECO:0000313" key="1">
    <source>
        <dbReference type="EMBL" id="PXW83349.1"/>
    </source>
</evidence>
<reference evidence="1 2" key="1">
    <citation type="submission" date="2018-05" db="EMBL/GenBank/DDBJ databases">
        <title>Genomic Encyclopedia of Type Strains, Phase IV (KMG-IV): sequencing the most valuable type-strain genomes for metagenomic binning, comparative biology and taxonomic classification.</title>
        <authorList>
            <person name="Goeker M."/>
        </authorList>
    </citation>
    <scope>NUCLEOTIDE SEQUENCE [LARGE SCALE GENOMIC DNA]</scope>
    <source>
        <strain evidence="1 2">DSM 28556</strain>
    </source>
</reference>